<sequence>MEIDTTPAKSLKRARSASEEQHDQPPATPVTPTTGIKPSPSHASPLDLGLPDFLATPPNKRPAFMSPNDENTPSRRITRHAAATAASSSGSALSTAKDPFEVLPDNVVRMIIFLLPNRSIVGLRRVSRFWKGNVEYVVSQAVVERTFGGREITEKLKEEGKLGWPEFAFRKNTFLDESRAGGAPTSVKKFTNAQLWELVGDRLVWIDDSTNLNVQHLSAWDVNERKDSLVALAGNPRAFSKNKFLHGVIADEQRKASAERPKRVSKKEKIPEAIIIRWSLRDTLKNRRTKIKVNFLVPYGATHILLDYYQCDETLPQTDRWTRFLPQASSRNKLACINIITGYADWNVNLEDNRLAFPPAHGLYLRPRYQYGSSSYLIHGDKAFAFTSPNRRHPFSQQVGDTKVFLTVRDLKTGATIEHKEMAEIEESIRDHHYPTPEHTVISPDGKYIILSINRSLWVCSAQTYEFLEKIDLPWLQYSIVGSRYDLEFSDDGSRLYLAEECNGLDFNVLELDCANKFKPVFIRSYHVPTKTTFVSRTSFNHKLQTQVLTTRNPAQPMSGEWRPEIIKFISMDELMEGVPKDLWGAEWKSKLPNPKDKWNWLGPNASILQQAPPMTTSAAILGQLTQLNGHISAANLPAQITLLGLSATQIFGSNGLTDDNSTVTPRGKIFLETPRQDFVMISKNPITLPPLAKVQPNAIQEPAEESSTQAEWRLGGIYYTGPATPKRKGKKSKKGTPGAGSSGKVDEVQLNQRRQWWIGGRMTPFKIKNGERFVMFDQDDTVYCCDFGPVGW</sequence>
<dbReference type="OrthoDB" id="5288671at2759"/>
<comment type="caution">
    <text evidence="2">The sequence shown here is derived from an EMBL/GenBank/DDBJ whole genome shotgun (WGS) entry which is preliminary data.</text>
</comment>
<evidence type="ECO:0000313" key="3">
    <source>
        <dbReference type="Proteomes" id="UP000015100"/>
    </source>
</evidence>
<reference evidence="2 3" key="1">
    <citation type="journal article" date="2013" name="PLoS Genet.">
        <title>Genomic mechanisms accounting for the adaptation to parasitism in nematode-trapping fungi.</title>
        <authorList>
            <person name="Meerupati T."/>
            <person name="Andersson K.M."/>
            <person name="Friman E."/>
            <person name="Kumar D."/>
            <person name="Tunlid A."/>
            <person name="Ahren D."/>
        </authorList>
    </citation>
    <scope>NUCLEOTIDE SEQUENCE [LARGE SCALE GENOMIC DNA]</scope>
    <source>
        <strain evidence="2 3">CBS 200.50</strain>
    </source>
</reference>
<proteinExistence type="predicted"/>
<dbReference type="SUPFAM" id="SSF81383">
    <property type="entry name" value="F-box domain"/>
    <property type="match status" value="1"/>
</dbReference>
<feature type="region of interest" description="Disordered" evidence="1">
    <location>
        <begin position="1"/>
        <end position="74"/>
    </location>
</feature>
<dbReference type="AlphaFoldDB" id="S8C1Q9"/>
<dbReference type="InterPro" id="IPR011044">
    <property type="entry name" value="Quino_amine_DH_bsu"/>
</dbReference>
<evidence type="ECO:0000256" key="1">
    <source>
        <dbReference type="SAM" id="MobiDB-lite"/>
    </source>
</evidence>
<feature type="compositionally biased region" description="Basic residues" evidence="1">
    <location>
        <begin position="726"/>
        <end position="735"/>
    </location>
</feature>
<feature type="region of interest" description="Disordered" evidence="1">
    <location>
        <begin position="719"/>
        <end position="747"/>
    </location>
</feature>
<reference evidence="3" key="2">
    <citation type="submission" date="2013-04" db="EMBL/GenBank/DDBJ databases">
        <title>Genomic mechanisms accounting for the adaptation to parasitism in nematode-trapping fungi.</title>
        <authorList>
            <person name="Ahren D.G."/>
        </authorList>
    </citation>
    <scope>NUCLEOTIDE SEQUENCE [LARGE SCALE GENOMIC DNA]</scope>
    <source>
        <strain evidence="3">CBS 200.50</strain>
    </source>
</reference>
<keyword evidence="3" id="KW-1185">Reference proteome</keyword>
<protein>
    <recommendedName>
        <fullName evidence="4">F-box domain-containing protein</fullName>
    </recommendedName>
</protein>
<gene>
    <name evidence="2" type="ORF">H072_310</name>
</gene>
<accession>S8C1Q9</accession>
<dbReference type="Proteomes" id="UP000015100">
    <property type="component" value="Unassembled WGS sequence"/>
</dbReference>
<dbReference type="EMBL" id="AQGS01000004">
    <property type="protein sequence ID" value="EPS45693.1"/>
    <property type="molecule type" value="Genomic_DNA"/>
</dbReference>
<dbReference type="InterPro" id="IPR036047">
    <property type="entry name" value="F-box-like_dom_sf"/>
</dbReference>
<name>S8C1Q9_DACHA</name>
<dbReference type="SUPFAM" id="SSF50969">
    <property type="entry name" value="YVTN repeat-like/Quinoprotein amine dehydrogenase"/>
    <property type="match status" value="1"/>
</dbReference>
<dbReference type="OMA" id="AWDVNER"/>
<dbReference type="HOGENOM" id="CLU_354114_0_0_1"/>
<evidence type="ECO:0000313" key="2">
    <source>
        <dbReference type="EMBL" id="EPS45693.1"/>
    </source>
</evidence>
<evidence type="ECO:0008006" key="4">
    <source>
        <dbReference type="Google" id="ProtNLM"/>
    </source>
</evidence>
<organism evidence="2 3">
    <name type="scientific">Dactylellina haptotyla (strain CBS 200.50)</name>
    <name type="common">Nematode-trapping fungus</name>
    <name type="synonym">Monacrosporium haptotylum</name>
    <dbReference type="NCBI Taxonomy" id="1284197"/>
    <lineage>
        <taxon>Eukaryota</taxon>
        <taxon>Fungi</taxon>
        <taxon>Dikarya</taxon>
        <taxon>Ascomycota</taxon>
        <taxon>Pezizomycotina</taxon>
        <taxon>Orbiliomycetes</taxon>
        <taxon>Orbiliales</taxon>
        <taxon>Orbiliaceae</taxon>
        <taxon>Dactylellina</taxon>
    </lineage>
</organism>